<sequence>MASNAANLQRQWFYDLNWSRQMEKTFLNVIVEQIGLEERGFPDPYSIRKGMREVNRKKRIAMEYVDLPDPAWMS</sequence>
<dbReference type="EMBL" id="JACGWJ010000015">
    <property type="protein sequence ID" value="KAL0367373.1"/>
    <property type="molecule type" value="Genomic_DNA"/>
</dbReference>
<proteinExistence type="predicted"/>
<gene>
    <name evidence="1" type="ORF">Sradi_3627400</name>
</gene>
<comment type="caution">
    <text evidence="1">The sequence shown here is derived from an EMBL/GenBank/DDBJ whole genome shotgun (WGS) entry which is preliminary data.</text>
</comment>
<accession>A0AAW2QJD3</accession>
<organism evidence="1">
    <name type="scientific">Sesamum radiatum</name>
    <name type="common">Black benniseed</name>
    <dbReference type="NCBI Taxonomy" id="300843"/>
    <lineage>
        <taxon>Eukaryota</taxon>
        <taxon>Viridiplantae</taxon>
        <taxon>Streptophyta</taxon>
        <taxon>Embryophyta</taxon>
        <taxon>Tracheophyta</taxon>
        <taxon>Spermatophyta</taxon>
        <taxon>Magnoliopsida</taxon>
        <taxon>eudicotyledons</taxon>
        <taxon>Gunneridae</taxon>
        <taxon>Pentapetalae</taxon>
        <taxon>asterids</taxon>
        <taxon>lamiids</taxon>
        <taxon>Lamiales</taxon>
        <taxon>Pedaliaceae</taxon>
        <taxon>Sesamum</taxon>
    </lineage>
</organism>
<name>A0AAW2QJD3_SESRA</name>
<dbReference type="AlphaFoldDB" id="A0AAW2QJD3"/>
<reference evidence="1" key="1">
    <citation type="submission" date="2020-06" db="EMBL/GenBank/DDBJ databases">
        <authorList>
            <person name="Li T."/>
            <person name="Hu X."/>
            <person name="Zhang T."/>
            <person name="Song X."/>
            <person name="Zhang H."/>
            <person name="Dai N."/>
            <person name="Sheng W."/>
            <person name="Hou X."/>
            <person name="Wei L."/>
        </authorList>
    </citation>
    <scope>NUCLEOTIDE SEQUENCE</scope>
    <source>
        <strain evidence="1">G02</strain>
        <tissue evidence="1">Leaf</tissue>
    </source>
</reference>
<evidence type="ECO:0000313" key="1">
    <source>
        <dbReference type="EMBL" id="KAL0367373.1"/>
    </source>
</evidence>
<reference evidence="1" key="2">
    <citation type="journal article" date="2024" name="Plant">
        <title>Genomic evolution and insights into agronomic trait innovations of Sesamum species.</title>
        <authorList>
            <person name="Miao H."/>
            <person name="Wang L."/>
            <person name="Qu L."/>
            <person name="Liu H."/>
            <person name="Sun Y."/>
            <person name="Le M."/>
            <person name="Wang Q."/>
            <person name="Wei S."/>
            <person name="Zheng Y."/>
            <person name="Lin W."/>
            <person name="Duan Y."/>
            <person name="Cao H."/>
            <person name="Xiong S."/>
            <person name="Wang X."/>
            <person name="Wei L."/>
            <person name="Li C."/>
            <person name="Ma Q."/>
            <person name="Ju M."/>
            <person name="Zhao R."/>
            <person name="Li G."/>
            <person name="Mu C."/>
            <person name="Tian Q."/>
            <person name="Mei H."/>
            <person name="Zhang T."/>
            <person name="Gao T."/>
            <person name="Zhang H."/>
        </authorList>
    </citation>
    <scope>NUCLEOTIDE SEQUENCE</scope>
    <source>
        <strain evidence="1">G02</strain>
    </source>
</reference>
<protein>
    <submittedName>
        <fullName evidence="1">Uncharacterized protein</fullName>
    </submittedName>
</protein>